<dbReference type="Gene3D" id="3.40.1350.10">
    <property type="match status" value="1"/>
</dbReference>
<dbReference type="InterPro" id="IPR003509">
    <property type="entry name" value="UPF0102_YraN-like"/>
</dbReference>
<comment type="caution">
    <text evidence="1">The sequence shown here is derived from an EMBL/GenBank/DDBJ whole genome shotgun (WGS) entry which is preliminary data.</text>
</comment>
<dbReference type="AlphaFoldDB" id="A0A0F9X228"/>
<accession>A0A0F9X228</accession>
<dbReference type="CDD" id="cd20736">
    <property type="entry name" value="PoNe_Nuclease"/>
    <property type="match status" value="1"/>
</dbReference>
<dbReference type="Pfam" id="PF02021">
    <property type="entry name" value="UPF0102"/>
    <property type="match status" value="1"/>
</dbReference>
<dbReference type="NCBIfam" id="NF009150">
    <property type="entry name" value="PRK12497.1-3"/>
    <property type="match status" value="1"/>
</dbReference>
<dbReference type="NCBIfam" id="NF009154">
    <property type="entry name" value="PRK12497.3-3"/>
    <property type="match status" value="1"/>
</dbReference>
<name>A0A0F9X228_9ZZZZ</name>
<dbReference type="PANTHER" id="PTHR34039">
    <property type="entry name" value="UPF0102 PROTEIN YRAN"/>
    <property type="match status" value="1"/>
</dbReference>
<dbReference type="NCBIfam" id="TIGR00252">
    <property type="entry name" value="YraN family protein"/>
    <property type="match status" value="1"/>
</dbReference>
<dbReference type="GO" id="GO:0003676">
    <property type="term" value="F:nucleic acid binding"/>
    <property type="evidence" value="ECO:0007669"/>
    <property type="project" value="InterPro"/>
</dbReference>
<evidence type="ECO:0000313" key="1">
    <source>
        <dbReference type="EMBL" id="KKN92826.1"/>
    </source>
</evidence>
<sequence>MWPFRRAETSLGRRGEKLAARHLKRRGLKILARNYRCPAGEVDLIALDPTNKHLGAETIAFVEVKSRSSDHYTDPESAVRADKQRRIRKVAGYYLQRRRVEGYNIRFDIVAVVFDGDRPTVRYTPNAF</sequence>
<dbReference type="InterPro" id="IPR011335">
    <property type="entry name" value="Restrct_endonuc-II-like"/>
</dbReference>
<gene>
    <name evidence="1" type="ORF">LCGC14_0203540</name>
</gene>
<dbReference type="SUPFAM" id="SSF52980">
    <property type="entry name" value="Restriction endonuclease-like"/>
    <property type="match status" value="1"/>
</dbReference>
<dbReference type="PANTHER" id="PTHR34039:SF1">
    <property type="entry name" value="UPF0102 PROTEIN YRAN"/>
    <property type="match status" value="1"/>
</dbReference>
<dbReference type="InterPro" id="IPR011856">
    <property type="entry name" value="tRNA_endonuc-like_dom_sf"/>
</dbReference>
<protein>
    <submittedName>
        <fullName evidence="1">Uncharacterized protein</fullName>
    </submittedName>
</protein>
<dbReference type="HAMAP" id="MF_00048">
    <property type="entry name" value="UPF0102"/>
    <property type="match status" value="1"/>
</dbReference>
<reference evidence="1" key="1">
    <citation type="journal article" date="2015" name="Nature">
        <title>Complex archaea that bridge the gap between prokaryotes and eukaryotes.</title>
        <authorList>
            <person name="Spang A."/>
            <person name="Saw J.H."/>
            <person name="Jorgensen S.L."/>
            <person name="Zaremba-Niedzwiedzka K."/>
            <person name="Martijn J."/>
            <person name="Lind A.E."/>
            <person name="van Eijk R."/>
            <person name="Schleper C."/>
            <person name="Guy L."/>
            <person name="Ettema T.J."/>
        </authorList>
    </citation>
    <scope>NUCLEOTIDE SEQUENCE</scope>
</reference>
<dbReference type="EMBL" id="LAZR01000091">
    <property type="protein sequence ID" value="KKN92826.1"/>
    <property type="molecule type" value="Genomic_DNA"/>
</dbReference>
<proteinExistence type="inferred from homology"/>
<organism evidence="1">
    <name type="scientific">marine sediment metagenome</name>
    <dbReference type="NCBI Taxonomy" id="412755"/>
    <lineage>
        <taxon>unclassified sequences</taxon>
        <taxon>metagenomes</taxon>
        <taxon>ecological metagenomes</taxon>
    </lineage>
</organism>